<dbReference type="OrthoDB" id="5365194at2"/>
<accession>A0A5E5P2E0</accession>
<dbReference type="EMBL" id="CABPSX010000002">
    <property type="protein sequence ID" value="VVG70343.1"/>
    <property type="molecule type" value="Genomic_DNA"/>
</dbReference>
<keyword evidence="2" id="KW-0812">Transmembrane</keyword>
<dbReference type="AlphaFoldDB" id="A0A5E5P2E0"/>
<name>A0A5E5P2E0_9BURK</name>
<dbReference type="Proteomes" id="UP000364291">
    <property type="component" value="Unassembled WGS sequence"/>
</dbReference>
<evidence type="ECO:0000313" key="4">
    <source>
        <dbReference type="Proteomes" id="UP000364291"/>
    </source>
</evidence>
<proteinExistence type="predicted"/>
<dbReference type="RefSeq" id="WP_150728483.1">
    <property type="nucleotide sequence ID" value="NZ_CABPSX010000002.1"/>
</dbReference>
<dbReference type="PANTHER" id="PTHR45088:SF1">
    <property type="entry name" value="OS04G0476000 PROTEIN"/>
    <property type="match status" value="1"/>
</dbReference>
<organism evidence="3 4">
    <name type="scientific">Pandoraea apista</name>
    <dbReference type="NCBI Taxonomy" id="93218"/>
    <lineage>
        <taxon>Bacteria</taxon>
        <taxon>Pseudomonadati</taxon>
        <taxon>Pseudomonadota</taxon>
        <taxon>Betaproteobacteria</taxon>
        <taxon>Burkholderiales</taxon>
        <taxon>Burkholderiaceae</taxon>
        <taxon>Pandoraea</taxon>
    </lineage>
</organism>
<evidence type="ECO:0000313" key="3">
    <source>
        <dbReference type="EMBL" id="VVG70343.1"/>
    </source>
</evidence>
<evidence type="ECO:0000256" key="1">
    <source>
        <dbReference type="SAM" id="Coils"/>
    </source>
</evidence>
<reference evidence="3 4" key="1">
    <citation type="submission" date="2019-08" db="EMBL/GenBank/DDBJ databases">
        <authorList>
            <person name="Peeters C."/>
        </authorList>
    </citation>
    <scope>NUCLEOTIDE SEQUENCE [LARGE SCALE GENOMIC DNA]</scope>
    <source>
        <strain evidence="3 4">LMG 18089</strain>
    </source>
</reference>
<dbReference type="PANTHER" id="PTHR45088">
    <property type="entry name" value="OSJNBA0022H21.17 PROTEIN"/>
    <property type="match status" value="1"/>
</dbReference>
<dbReference type="SMART" id="SM00671">
    <property type="entry name" value="SEL1"/>
    <property type="match status" value="1"/>
</dbReference>
<protein>
    <recommendedName>
        <fullName evidence="5">Sel1 repeat family protein</fullName>
    </recommendedName>
</protein>
<evidence type="ECO:0008006" key="5">
    <source>
        <dbReference type="Google" id="ProtNLM"/>
    </source>
</evidence>
<dbReference type="Pfam" id="PF08238">
    <property type="entry name" value="Sel1"/>
    <property type="match status" value="1"/>
</dbReference>
<feature type="transmembrane region" description="Helical" evidence="2">
    <location>
        <begin position="308"/>
        <end position="329"/>
    </location>
</feature>
<dbReference type="InterPro" id="IPR006597">
    <property type="entry name" value="Sel1-like"/>
</dbReference>
<gene>
    <name evidence="3" type="ORF">PAP18089_01303</name>
</gene>
<feature type="coiled-coil region" evidence="1">
    <location>
        <begin position="107"/>
        <end position="139"/>
    </location>
</feature>
<evidence type="ECO:0000256" key="2">
    <source>
        <dbReference type="SAM" id="Phobius"/>
    </source>
</evidence>
<keyword evidence="2" id="KW-1133">Transmembrane helix</keyword>
<sequence>MSSFQEQIDQAIKAQDLYFIGDQLPSDWYAGFKAWLPLAEGGDVRAMVNVGHCYVHGEGVDRSVTTGLDWYRRAANEGDARAMFTLYRQLKGSAPVEAEGFLQRAASAGEERAIQAVKARIAEQQRQAQQQEAEERERVAIQRATTAFQEIKALLDRRDLAGARQRAETAVQDGLAWAGQIIAALALKIEVTRTSQKDYIPGPMVIRDGTSRHTGTSYRTYTHSGTVTNPTRYGVNANIAGLGLGYGLVPANGAVKASSVPVRQIASDWCSKVDVMITDKVVKSLTPNGVVAVPIGPDQVTVTSGDPLPWKVIAWGVGIVVVLLGLAVLH</sequence>
<keyword evidence="1" id="KW-0175">Coiled coil</keyword>
<keyword evidence="2" id="KW-0472">Membrane</keyword>
<dbReference type="Gene3D" id="1.25.40.10">
    <property type="entry name" value="Tetratricopeptide repeat domain"/>
    <property type="match status" value="1"/>
</dbReference>
<dbReference type="SUPFAM" id="SSF81901">
    <property type="entry name" value="HCP-like"/>
    <property type="match status" value="1"/>
</dbReference>
<dbReference type="InterPro" id="IPR011990">
    <property type="entry name" value="TPR-like_helical_dom_sf"/>
</dbReference>
<dbReference type="InterPro" id="IPR053301">
    <property type="entry name" value="F-box_motif"/>
</dbReference>